<dbReference type="CDD" id="cd05162">
    <property type="entry name" value="PWWP"/>
    <property type="match status" value="1"/>
</dbReference>
<dbReference type="PANTHER" id="PTHR33697:SF2">
    <property type="entry name" value="T17B22.17 PROTEIN"/>
    <property type="match status" value="1"/>
</dbReference>
<dbReference type="Proteomes" id="UP001151287">
    <property type="component" value="Unassembled WGS sequence"/>
</dbReference>
<gene>
    <name evidence="3" type="ORF">LUZ63_002605</name>
</gene>
<dbReference type="PROSITE" id="PS50812">
    <property type="entry name" value="PWWP"/>
    <property type="match status" value="1"/>
</dbReference>
<dbReference type="Pfam" id="PF00855">
    <property type="entry name" value="PWWP"/>
    <property type="match status" value="1"/>
</dbReference>
<dbReference type="OrthoDB" id="1908535at2759"/>
<evidence type="ECO:0000256" key="1">
    <source>
        <dbReference type="SAM" id="MobiDB-lite"/>
    </source>
</evidence>
<accession>A0A9Q0CZ32</accession>
<dbReference type="Gene3D" id="2.30.30.140">
    <property type="match status" value="1"/>
</dbReference>
<name>A0A9Q0CZ32_9POAL</name>
<feature type="compositionally biased region" description="Basic residues" evidence="1">
    <location>
        <begin position="615"/>
        <end position="644"/>
    </location>
</feature>
<dbReference type="SUPFAM" id="SSF63748">
    <property type="entry name" value="Tudor/PWWP/MBT"/>
    <property type="match status" value="1"/>
</dbReference>
<feature type="region of interest" description="Disordered" evidence="1">
    <location>
        <begin position="579"/>
        <end position="655"/>
    </location>
</feature>
<feature type="region of interest" description="Disordered" evidence="1">
    <location>
        <begin position="312"/>
        <end position="381"/>
    </location>
</feature>
<reference evidence="3" key="1">
    <citation type="journal article" date="2022" name="Cell">
        <title>Repeat-based holocentromeres influence genome architecture and karyotype evolution.</title>
        <authorList>
            <person name="Hofstatter P.G."/>
            <person name="Thangavel G."/>
            <person name="Lux T."/>
            <person name="Neumann P."/>
            <person name="Vondrak T."/>
            <person name="Novak P."/>
            <person name="Zhang M."/>
            <person name="Costa L."/>
            <person name="Castellani M."/>
            <person name="Scott A."/>
            <person name="Toegelov H."/>
            <person name="Fuchs J."/>
            <person name="Mata-Sucre Y."/>
            <person name="Dias Y."/>
            <person name="Vanzela A.L.L."/>
            <person name="Huettel B."/>
            <person name="Almeida C.C.S."/>
            <person name="Simkova H."/>
            <person name="Souza G."/>
            <person name="Pedrosa-Harand A."/>
            <person name="Macas J."/>
            <person name="Mayer K.F.X."/>
            <person name="Houben A."/>
            <person name="Marques A."/>
        </authorList>
    </citation>
    <scope>NUCLEOTIDE SEQUENCE</scope>
    <source>
        <strain evidence="3">RhyBre1mFocal</strain>
    </source>
</reference>
<evidence type="ECO:0000259" key="2">
    <source>
        <dbReference type="PROSITE" id="PS50812"/>
    </source>
</evidence>
<proteinExistence type="predicted"/>
<feature type="region of interest" description="Disordered" evidence="1">
    <location>
        <begin position="187"/>
        <end position="212"/>
    </location>
</feature>
<evidence type="ECO:0000313" key="3">
    <source>
        <dbReference type="EMBL" id="KAJ1702826.1"/>
    </source>
</evidence>
<feature type="compositionally biased region" description="Low complexity" evidence="1">
    <location>
        <begin position="579"/>
        <end position="594"/>
    </location>
</feature>
<protein>
    <recommendedName>
        <fullName evidence="2">PWWP domain-containing protein</fullName>
    </recommendedName>
</protein>
<sequence>MEGGGGDGGVVDASVGTIVWVRRRNGSWWPGRILGPDELAESHLLSPRSGTPVKLLGREDASVDWYNLEKSKRVKAFRCGEFDACIERAEAAQGVPIKKREKYARREDAILHALELERKQLESRFPNQPPPGPAPVFSMTDEPHTSKPYKFHGAGKKADVVSHRYKSKKPAAATSWDVLGNSLLYNGLSNSKKRPLENAGGEPPVKKKDRRRPLLQVLQSSPKLPLPLSPPALQPIQTTISHAFDTGAVLLEETSRGIPMGAAYSAKNQCAYLPTELEEDSFNQGEFLSGQGGTSGADTGFENFLQEPVPLEEGFESYGLIPKEPKTEPMTETEIRPELGLEPEPERMAEPDSETETETEASHSGTSEETDTDVEGGPELLLDPRQKGLQELEKDLPPFQLSNNYANTVSNTTSQSVMQSNPKQEANVSKWNIKGKRNIRTTTKRPSDSVTDNGPAWSGRCNGSTSYRDSICQIKSATTSQGFYQPKEEFIDDLPQFVGSQHDYKSNHSSSWNGYFENATVKDNMEPILIDVDLQVQASYQGERVPLVSLMSRLNGKAIVGHPVQIEIVEHGSTSVYLPDVDSGPDDSSGLPPVWRTGRRTVMQRVPRSMIDHPIRKKPVTSKSHKKSSKKVSARQKSKSKPRTKTISSLGGSGMLGGFIKSDGGGPLVTCVPVKIVFSRILEAVGRPSLHRVRMPSPAVRDPP</sequence>
<feature type="domain" description="PWWP" evidence="2">
    <location>
        <begin position="15"/>
        <end position="70"/>
    </location>
</feature>
<dbReference type="InterPro" id="IPR044679">
    <property type="entry name" value="PWWP2-like"/>
</dbReference>
<dbReference type="InterPro" id="IPR000313">
    <property type="entry name" value="PWWP_dom"/>
</dbReference>
<dbReference type="EMBL" id="JAMQYH010000001">
    <property type="protein sequence ID" value="KAJ1702826.1"/>
    <property type="molecule type" value="Genomic_DNA"/>
</dbReference>
<evidence type="ECO:0000313" key="4">
    <source>
        <dbReference type="Proteomes" id="UP001151287"/>
    </source>
</evidence>
<keyword evidence="4" id="KW-1185">Reference proteome</keyword>
<dbReference type="PANTHER" id="PTHR33697">
    <property type="entry name" value="T17B22.17 PROTEIN-RELATED"/>
    <property type="match status" value="1"/>
</dbReference>
<feature type="compositionally biased region" description="Basic and acidic residues" evidence="1">
    <location>
        <begin position="323"/>
        <end position="350"/>
    </location>
</feature>
<comment type="caution">
    <text evidence="3">The sequence shown here is derived from an EMBL/GenBank/DDBJ whole genome shotgun (WGS) entry which is preliminary data.</text>
</comment>
<organism evidence="3 4">
    <name type="scientific">Rhynchospora breviuscula</name>
    <dbReference type="NCBI Taxonomy" id="2022672"/>
    <lineage>
        <taxon>Eukaryota</taxon>
        <taxon>Viridiplantae</taxon>
        <taxon>Streptophyta</taxon>
        <taxon>Embryophyta</taxon>
        <taxon>Tracheophyta</taxon>
        <taxon>Spermatophyta</taxon>
        <taxon>Magnoliopsida</taxon>
        <taxon>Liliopsida</taxon>
        <taxon>Poales</taxon>
        <taxon>Cyperaceae</taxon>
        <taxon>Cyperoideae</taxon>
        <taxon>Rhynchosporeae</taxon>
        <taxon>Rhynchospora</taxon>
    </lineage>
</organism>
<dbReference type="AlphaFoldDB" id="A0A9Q0CZ32"/>